<evidence type="ECO:0000313" key="2">
    <source>
        <dbReference type="Proteomes" id="UP001314170"/>
    </source>
</evidence>
<name>A0AAV1R320_9ROSI</name>
<evidence type="ECO:0000313" key="1">
    <source>
        <dbReference type="EMBL" id="CAK7326905.1"/>
    </source>
</evidence>
<keyword evidence="2" id="KW-1185">Reference proteome</keyword>
<reference evidence="1 2" key="1">
    <citation type="submission" date="2024-01" db="EMBL/GenBank/DDBJ databases">
        <authorList>
            <person name="Waweru B."/>
        </authorList>
    </citation>
    <scope>NUCLEOTIDE SEQUENCE [LARGE SCALE GENOMIC DNA]</scope>
</reference>
<gene>
    <name evidence="1" type="ORF">DCAF_LOCUS4611</name>
</gene>
<proteinExistence type="predicted"/>
<protein>
    <submittedName>
        <fullName evidence="1">Uncharacterized protein</fullName>
    </submittedName>
</protein>
<dbReference type="EMBL" id="CAWUPB010000851">
    <property type="protein sequence ID" value="CAK7326905.1"/>
    <property type="molecule type" value="Genomic_DNA"/>
</dbReference>
<organism evidence="1 2">
    <name type="scientific">Dovyalis caffra</name>
    <dbReference type="NCBI Taxonomy" id="77055"/>
    <lineage>
        <taxon>Eukaryota</taxon>
        <taxon>Viridiplantae</taxon>
        <taxon>Streptophyta</taxon>
        <taxon>Embryophyta</taxon>
        <taxon>Tracheophyta</taxon>
        <taxon>Spermatophyta</taxon>
        <taxon>Magnoliopsida</taxon>
        <taxon>eudicotyledons</taxon>
        <taxon>Gunneridae</taxon>
        <taxon>Pentapetalae</taxon>
        <taxon>rosids</taxon>
        <taxon>fabids</taxon>
        <taxon>Malpighiales</taxon>
        <taxon>Salicaceae</taxon>
        <taxon>Flacourtieae</taxon>
        <taxon>Dovyalis</taxon>
    </lineage>
</organism>
<accession>A0AAV1R320</accession>
<dbReference type="AlphaFoldDB" id="A0AAV1R320"/>
<comment type="caution">
    <text evidence="1">The sequence shown here is derived from an EMBL/GenBank/DDBJ whole genome shotgun (WGS) entry which is preliminary data.</text>
</comment>
<dbReference type="Proteomes" id="UP001314170">
    <property type="component" value="Unassembled WGS sequence"/>
</dbReference>
<sequence>MTDRRCRVNIRSVLFSKINEAVPDCTGAADVDILCSCTGIVAQDNCDQGKRPDLLSSNVGSVADWSSNKSKIDESNHTLITERLWEIFKILTSDNHGGDKSILPEILKNDTTVKRDIERSIHLLSTAIEGCSQKSPPDDENKSLFEEADSMLDDLRRLYVAMEMSKLGLQNDISTLLKKLQSRKPRIEPLLNRIFLPEDENLKMVASELYLQEDKNLKRVASELSLPQDENLKMISSQLSLPENENLKRVASELSLQQDENLKRVALELFFRQDENLKMVSEDENLKRVASE</sequence>